<accession>A0ABW3G045</accession>
<name>A0ABW3G045_9PSEU</name>
<dbReference type="InterPro" id="IPR010982">
    <property type="entry name" value="Lambda_DNA-bd_dom_sf"/>
</dbReference>
<protein>
    <submittedName>
        <fullName evidence="2">Helix-turn-helix domain-containing protein</fullName>
    </submittedName>
</protein>
<dbReference type="Gene3D" id="1.10.260.40">
    <property type="entry name" value="lambda repressor-like DNA-binding domains"/>
    <property type="match status" value="1"/>
</dbReference>
<dbReference type="Proteomes" id="UP001597018">
    <property type="component" value="Unassembled WGS sequence"/>
</dbReference>
<gene>
    <name evidence="2" type="ORF">ACFQ16_29315</name>
</gene>
<dbReference type="EMBL" id="JBHTIW010000044">
    <property type="protein sequence ID" value="MFD0923866.1"/>
    <property type="molecule type" value="Genomic_DNA"/>
</dbReference>
<evidence type="ECO:0000259" key="1">
    <source>
        <dbReference type="PROSITE" id="PS50943"/>
    </source>
</evidence>
<keyword evidence="3" id="KW-1185">Reference proteome</keyword>
<dbReference type="SMART" id="SM00530">
    <property type="entry name" value="HTH_XRE"/>
    <property type="match status" value="1"/>
</dbReference>
<proteinExistence type="predicted"/>
<comment type="caution">
    <text evidence="2">The sequence shown here is derived from an EMBL/GenBank/DDBJ whole genome shotgun (WGS) entry which is preliminary data.</text>
</comment>
<dbReference type="InterPro" id="IPR043917">
    <property type="entry name" value="DUF5753"/>
</dbReference>
<feature type="domain" description="HTH cro/C1-type" evidence="1">
    <location>
        <begin position="16"/>
        <end position="70"/>
    </location>
</feature>
<dbReference type="InterPro" id="IPR001387">
    <property type="entry name" value="Cro/C1-type_HTH"/>
</dbReference>
<evidence type="ECO:0000313" key="2">
    <source>
        <dbReference type="EMBL" id="MFD0923866.1"/>
    </source>
</evidence>
<organism evidence="2 3">
    <name type="scientific">Saccharopolyspora rosea</name>
    <dbReference type="NCBI Taxonomy" id="524884"/>
    <lineage>
        <taxon>Bacteria</taxon>
        <taxon>Bacillati</taxon>
        <taxon>Actinomycetota</taxon>
        <taxon>Actinomycetes</taxon>
        <taxon>Pseudonocardiales</taxon>
        <taxon>Pseudonocardiaceae</taxon>
        <taxon>Saccharopolyspora</taxon>
    </lineage>
</organism>
<dbReference type="Pfam" id="PF13560">
    <property type="entry name" value="HTH_31"/>
    <property type="match status" value="1"/>
</dbReference>
<dbReference type="SUPFAM" id="SSF47413">
    <property type="entry name" value="lambda repressor-like DNA-binding domains"/>
    <property type="match status" value="1"/>
</dbReference>
<dbReference type="CDD" id="cd00093">
    <property type="entry name" value="HTH_XRE"/>
    <property type="match status" value="1"/>
</dbReference>
<dbReference type="PROSITE" id="PS50943">
    <property type="entry name" value="HTH_CROC1"/>
    <property type="match status" value="1"/>
</dbReference>
<sequence length="288" mass="32917">MPSTVTSRRRQLGNEIRRARIAAGMTQQDVAELLSCGQGKVNKIESGAVAVKSSDLRRMLDAFEVPESEADVLLDLARSSGGRRSQWSGYRSAVPQWFRTFTDLEPAASEILSYHGERIPGPLQSEHYMLTQFTENRAAEVTSLMRNRLDRKQVFDLERPPYYRFVLGEGAFHRMPGGANASVGLDQVEHLLDLEQRYSRLFVHVLPFGVRLPFVPNDFTIMRFSDGTKDFVFVEHVAGGLYLDDEDDFELFVDAWDRLRGAALERHETVDFLKRWEERFQAELMPPS</sequence>
<reference evidence="3" key="1">
    <citation type="journal article" date="2019" name="Int. J. Syst. Evol. Microbiol.">
        <title>The Global Catalogue of Microorganisms (GCM) 10K type strain sequencing project: providing services to taxonomists for standard genome sequencing and annotation.</title>
        <authorList>
            <consortium name="The Broad Institute Genomics Platform"/>
            <consortium name="The Broad Institute Genome Sequencing Center for Infectious Disease"/>
            <person name="Wu L."/>
            <person name="Ma J."/>
        </authorList>
    </citation>
    <scope>NUCLEOTIDE SEQUENCE [LARGE SCALE GENOMIC DNA]</scope>
    <source>
        <strain evidence="3">CCUG 56401</strain>
    </source>
</reference>
<dbReference type="Pfam" id="PF19054">
    <property type="entry name" value="DUF5753"/>
    <property type="match status" value="1"/>
</dbReference>
<evidence type="ECO:0000313" key="3">
    <source>
        <dbReference type="Proteomes" id="UP001597018"/>
    </source>
</evidence>
<dbReference type="RefSeq" id="WP_263253361.1">
    <property type="nucleotide sequence ID" value="NZ_BAABLT010000050.1"/>
</dbReference>